<proteinExistence type="predicted"/>
<evidence type="ECO:0000313" key="9">
    <source>
        <dbReference type="EMBL" id="EFJ41809.1"/>
    </source>
</evidence>
<dbReference type="Gene3D" id="1.10.510.10">
    <property type="entry name" value="Transferase(Phosphotransferase) domain 1"/>
    <property type="match status" value="1"/>
</dbReference>
<dbReference type="Pfam" id="PF00069">
    <property type="entry name" value="Pkinase"/>
    <property type="match status" value="1"/>
</dbReference>
<dbReference type="GO" id="GO:0007059">
    <property type="term" value="P:chromosome segregation"/>
    <property type="evidence" value="ECO:0007669"/>
    <property type="project" value="TreeGrafter"/>
</dbReference>
<dbReference type="Proteomes" id="UP000001058">
    <property type="component" value="Unassembled WGS sequence"/>
</dbReference>
<dbReference type="FunFam" id="1.10.510.10:FF:000698">
    <property type="entry name" value="Serine/threonine-protein kinase tousled-like 1"/>
    <property type="match status" value="1"/>
</dbReference>
<keyword evidence="2" id="KW-0808">Transferase</keyword>
<dbReference type="GeneID" id="9620612"/>
<sequence>AASASEAARWSSEAAESARVASEREARYRGELARLVQGNARLERDLSRSQLSANSARLGVLTLMRTGPMQMAEVWEDGTAFQQLAARRATLTATKEEVMAAQKTRLAVLKREEESLREEEEKLNREKIRQIRAVKLSREEDASRFGRWPVLPDRPGPEGRPRYVLMNLLGKGGFSEVFKAYDLVEVRPVCVKIHALAPGWPSAKKESYVRHAIREYDIHRSLRHPAVVTLLDVLEIDLDTFATVLELCEGGDLEGVMREHRTLPEREARCVMAQIFSGLRYLASRRVIHYDLKPANILFDVLGQAKITDFGLSKQVSEGQTLAGIELTSQGAGTYWYLPPEAFETGGPAPPRISSKVGSAELDVWSAGVIFYSMLYGKKPYGEAMSQEQMLRERVMAVPREVDFPARPPVSSEAKDFIRRCLAWNQDNRPDVEAAATDSYITGCTATTGTAIAAVVGSGSGGGGGGSSSTSSKGGDAALGLRLAVVANNGRR</sequence>
<organism evidence="10">
    <name type="scientific">Volvox carteri f. nagariensis</name>
    <dbReference type="NCBI Taxonomy" id="3068"/>
    <lineage>
        <taxon>Eukaryota</taxon>
        <taxon>Viridiplantae</taxon>
        <taxon>Chlorophyta</taxon>
        <taxon>core chlorophytes</taxon>
        <taxon>Chlorophyceae</taxon>
        <taxon>CS clade</taxon>
        <taxon>Chlamydomonadales</taxon>
        <taxon>Volvocaceae</taxon>
        <taxon>Volvox</taxon>
    </lineage>
</organism>
<dbReference type="EMBL" id="GL378390">
    <property type="protein sequence ID" value="EFJ41809.1"/>
    <property type="molecule type" value="Genomic_DNA"/>
</dbReference>
<dbReference type="SMART" id="SM00220">
    <property type="entry name" value="S_TKc"/>
    <property type="match status" value="1"/>
</dbReference>
<evidence type="ECO:0000256" key="4">
    <source>
        <dbReference type="ARBA" id="ARBA00022777"/>
    </source>
</evidence>
<name>D8UEQ5_VOLCA</name>
<dbReference type="InterPro" id="IPR011009">
    <property type="entry name" value="Kinase-like_dom_sf"/>
</dbReference>
<evidence type="ECO:0000256" key="6">
    <source>
        <dbReference type="SAM" id="Coils"/>
    </source>
</evidence>
<keyword evidence="3" id="KW-0547">Nucleotide-binding</keyword>
<evidence type="ECO:0000259" key="8">
    <source>
        <dbReference type="PROSITE" id="PS50011"/>
    </source>
</evidence>
<dbReference type="PANTHER" id="PTHR22974">
    <property type="entry name" value="MIXED LINEAGE PROTEIN KINASE"/>
    <property type="match status" value="1"/>
</dbReference>
<evidence type="ECO:0000256" key="2">
    <source>
        <dbReference type="ARBA" id="ARBA00022679"/>
    </source>
</evidence>
<evidence type="ECO:0000256" key="1">
    <source>
        <dbReference type="ARBA" id="ARBA00022527"/>
    </source>
</evidence>
<dbReference type="PANTHER" id="PTHR22974:SF23">
    <property type="entry name" value="TOUSLED-LIKE KINASE, ISOFORM G"/>
    <property type="match status" value="1"/>
</dbReference>
<evidence type="ECO:0000313" key="10">
    <source>
        <dbReference type="Proteomes" id="UP000001058"/>
    </source>
</evidence>
<keyword evidence="5" id="KW-0067">ATP-binding</keyword>
<gene>
    <name evidence="9" type="ORF">VOLCADRAFT_119598</name>
</gene>
<evidence type="ECO:0000256" key="5">
    <source>
        <dbReference type="ARBA" id="ARBA00022840"/>
    </source>
</evidence>
<dbReference type="InParanoid" id="D8UEQ5"/>
<keyword evidence="6" id="KW-0175">Coiled coil</keyword>
<dbReference type="SUPFAM" id="SSF56112">
    <property type="entry name" value="Protein kinase-like (PK-like)"/>
    <property type="match status" value="1"/>
</dbReference>
<feature type="coiled-coil region" evidence="6">
    <location>
        <begin position="99"/>
        <end position="129"/>
    </location>
</feature>
<feature type="non-terminal residue" evidence="9">
    <location>
        <position position="1"/>
    </location>
</feature>
<dbReference type="PROSITE" id="PS00108">
    <property type="entry name" value="PROTEIN_KINASE_ST"/>
    <property type="match status" value="1"/>
</dbReference>
<feature type="region of interest" description="Disordered" evidence="7">
    <location>
        <begin position="1"/>
        <end position="26"/>
    </location>
</feature>
<dbReference type="RefSeq" id="XP_002957155.1">
    <property type="nucleotide sequence ID" value="XM_002957109.1"/>
</dbReference>
<dbReference type="OrthoDB" id="346907at2759"/>
<protein>
    <recommendedName>
        <fullName evidence="8">Protein kinase domain-containing protein</fullName>
    </recommendedName>
</protein>
<dbReference type="GO" id="GO:0035556">
    <property type="term" value="P:intracellular signal transduction"/>
    <property type="evidence" value="ECO:0007669"/>
    <property type="project" value="TreeGrafter"/>
</dbReference>
<dbReference type="InterPro" id="IPR000719">
    <property type="entry name" value="Prot_kinase_dom"/>
</dbReference>
<dbReference type="GO" id="GO:0005524">
    <property type="term" value="F:ATP binding"/>
    <property type="evidence" value="ECO:0007669"/>
    <property type="project" value="UniProtKB-KW"/>
</dbReference>
<dbReference type="KEGG" id="vcn:VOLCADRAFT_119598"/>
<keyword evidence="1" id="KW-0723">Serine/threonine-protein kinase</keyword>
<dbReference type="GO" id="GO:0005634">
    <property type="term" value="C:nucleus"/>
    <property type="evidence" value="ECO:0007669"/>
    <property type="project" value="TreeGrafter"/>
</dbReference>
<reference evidence="9 10" key="1">
    <citation type="journal article" date="2010" name="Science">
        <title>Genomic analysis of organismal complexity in the multicellular green alga Volvox carteri.</title>
        <authorList>
            <person name="Prochnik S.E."/>
            <person name="Umen J."/>
            <person name="Nedelcu A.M."/>
            <person name="Hallmann A."/>
            <person name="Miller S.M."/>
            <person name="Nishii I."/>
            <person name="Ferris P."/>
            <person name="Kuo A."/>
            <person name="Mitros T."/>
            <person name="Fritz-Laylin L.K."/>
            <person name="Hellsten U."/>
            <person name="Chapman J."/>
            <person name="Simakov O."/>
            <person name="Rensing S.A."/>
            <person name="Terry A."/>
            <person name="Pangilinan J."/>
            <person name="Kapitonov V."/>
            <person name="Jurka J."/>
            <person name="Salamov A."/>
            <person name="Shapiro H."/>
            <person name="Schmutz J."/>
            <person name="Grimwood J."/>
            <person name="Lindquist E."/>
            <person name="Lucas S."/>
            <person name="Grigoriev I.V."/>
            <person name="Schmitt R."/>
            <person name="Kirk D."/>
            <person name="Rokhsar D.S."/>
        </authorList>
    </citation>
    <scope>NUCLEOTIDE SEQUENCE [LARGE SCALE GENOMIC DNA]</scope>
    <source>
        <strain evidence="10">f. Nagariensis / Eve</strain>
    </source>
</reference>
<evidence type="ECO:0000256" key="3">
    <source>
        <dbReference type="ARBA" id="ARBA00022741"/>
    </source>
</evidence>
<dbReference type="STRING" id="3068.D8UEQ5"/>
<dbReference type="eggNOG" id="KOG1151">
    <property type="taxonomic scope" value="Eukaryota"/>
</dbReference>
<feature type="domain" description="Protein kinase" evidence="8">
    <location>
        <begin position="163"/>
        <end position="441"/>
    </location>
</feature>
<evidence type="ECO:0000256" key="7">
    <source>
        <dbReference type="SAM" id="MobiDB-lite"/>
    </source>
</evidence>
<dbReference type="PROSITE" id="PS50011">
    <property type="entry name" value="PROTEIN_KINASE_DOM"/>
    <property type="match status" value="1"/>
</dbReference>
<dbReference type="AlphaFoldDB" id="D8UEQ5"/>
<feature type="compositionally biased region" description="Low complexity" evidence="7">
    <location>
        <begin position="1"/>
        <end position="20"/>
    </location>
</feature>
<dbReference type="GO" id="GO:0004674">
    <property type="term" value="F:protein serine/threonine kinase activity"/>
    <property type="evidence" value="ECO:0007669"/>
    <property type="project" value="UniProtKB-KW"/>
</dbReference>
<keyword evidence="10" id="KW-1185">Reference proteome</keyword>
<keyword evidence="4" id="KW-0418">Kinase</keyword>
<dbReference type="FunCoup" id="D8UEQ5">
    <property type="interactions" value="1439"/>
</dbReference>
<accession>D8UEQ5</accession>
<dbReference type="CDD" id="cd13990">
    <property type="entry name" value="STKc_TLK"/>
    <property type="match status" value="1"/>
</dbReference>
<dbReference type="InterPro" id="IPR008271">
    <property type="entry name" value="Ser/Thr_kinase_AS"/>
</dbReference>